<name>A0A8C4Q293_EPTBU</name>
<dbReference type="InterPro" id="IPR018045">
    <property type="entry name" value="S04_transporter_CS"/>
</dbReference>
<keyword evidence="3 5" id="KW-1133">Transmembrane helix</keyword>
<keyword evidence="4 5" id="KW-0472">Membrane</keyword>
<feature type="transmembrane region" description="Helical" evidence="5">
    <location>
        <begin position="93"/>
        <end position="113"/>
    </location>
</feature>
<reference evidence="7" key="1">
    <citation type="submission" date="2025-08" db="UniProtKB">
        <authorList>
            <consortium name="Ensembl"/>
        </authorList>
    </citation>
    <scope>IDENTIFICATION</scope>
</reference>
<evidence type="ECO:0000259" key="6">
    <source>
        <dbReference type="PROSITE" id="PS50801"/>
    </source>
</evidence>
<feature type="domain" description="STAS" evidence="6">
    <location>
        <begin position="560"/>
        <end position="688"/>
    </location>
</feature>
<proteinExistence type="predicted"/>
<sequence>MEENNEFSLKNSNKSSENTFSDSFDVEDGISHVCIQLEKQDQPQVTFLERVKMTAEKHLTCSPSCFKKVIFDIFPVLQWLPNYKFREYIIGDIMSGIVVGIISVPQSIAYSLLASVDPIYGLYASFFPCIIYFLFGTSRHTSIGIFAVLCLMIGQVVDQELQEAGYDLSVNTSNIHRYSNTEKLEYEMVSNLSTPFPTLVSNNCDRSCYAIRIAANITFLAGVYQVVMSILQLGFISVYLSEPLLSGFVTGSSITILTSQAKYLLGLPIPRYKGIGALVMNWVSIFKMIPNTNICDLVTSIICFLVMVPIKEMNIRYKHKMKTPFPIELLVVIVATLISHYVNLQERYGSNITGTISTGFQVPRLPEWNLVQSVAADTVSIAIVSFVFTISLSEIFAKKHGYVVRANQEMLAIGCCNIIPSFFYSFATCATVTKTLLKDATGCMTQVSSLITAAVILLVLMVIAPLFHSLQNCVLATIIIVNLRGAFQKFFDTPRMWRVSHADALVWWVTMLASALLSTEVGLLVGICFAAVCILVRMQRPSIIQLGRVPDTKQYADLNLYRGLLCVSDVVIFRFNAPLYYVNKNYFQAAIFCKSGLNPTLKVKKNAKDKPEETENEDNGFSKCNTRKIGALVVDCSAMHFVDSPGADVLQELHQAYGRIGVLFLLANCSPTILETLQQSWILQAICK</sequence>
<dbReference type="SUPFAM" id="SSF52091">
    <property type="entry name" value="SpoIIaa-like"/>
    <property type="match status" value="1"/>
</dbReference>
<dbReference type="Pfam" id="PF01740">
    <property type="entry name" value="STAS"/>
    <property type="match status" value="1"/>
</dbReference>
<feature type="transmembrane region" description="Helical" evidence="5">
    <location>
        <begin position="322"/>
        <end position="342"/>
    </location>
</feature>
<evidence type="ECO:0000256" key="5">
    <source>
        <dbReference type="SAM" id="Phobius"/>
    </source>
</evidence>
<feature type="transmembrane region" description="Helical" evidence="5">
    <location>
        <begin position="288"/>
        <end position="310"/>
    </location>
</feature>
<dbReference type="InterPro" id="IPR036513">
    <property type="entry name" value="STAS_dom_sf"/>
</dbReference>
<protein>
    <submittedName>
        <fullName evidence="7">Solute carrier family 26 member 2</fullName>
    </submittedName>
</protein>
<dbReference type="GeneTree" id="ENSGT01150000286920"/>
<dbReference type="PROSITE" id="PS50801">
    <property type="entry name" value="STAS"/>
    <property type="match status" value="1"/>
</dbReference>
<feature type="transmembrane region" description="Helical" evidence="5">
    <location>
        <begin position="447"/>
        <end position="467"/>
    </location>
</feature>
<feature type="transmembrane region" description="Helical" evidence="5">
    <location>
        <begin position="511"/>
        <end position="536"/>
    </location>
</feature>
<dbReference type="CDD" id="cd07042">
    <property type="entry name" value="STAS_SulP_like_sulfate_transporter"/>
    <property type="match status" value="1"/>
</dbReference>
<evidence type="ECO:0000256" key="3">
    <source>
        <dbReference type="ARBA" id="ARBA00022989"/>
    </source>
</evidence>
<keyword evidence="8" id="KW-1185">Reference proteome</keyword>
<evidence type="ECO:0000313" key="7">
    <source>
        <dbReference type="Ensembl" id="ENSEBUP00000008875.1"/>
    </source>
</evidence>
<feature type="transmembrane region" description="Helical" evidence="5">
    <location>
        <begin position="374"/>
        <end position="397"/>
    </location>
</feature>
<dbReference type="InterPro" id="IPR001902">
    <property type="entry name" value="SLC26A/SulP_fam"/>
</dbReference>
<dbReference type="GO" id="GO:0008271">
    <property type="term" value="F:secondary active sulfate transmembrane transporter activity"/>
    <property type="evidence" value="ECO:0007669"/>
    <property type="project" value="InterPro"/>
</dbReference>
<dbReference type="OMA" id="CFTERIN"/>
<evidence type="ECO:0000256" key="4">
    <source>
        <dbReference type="ARBA" id="ARBA00023136"/>
    </source>
</evidence>
<dbReference type="Ensembl" id="ENSEBUT00000009389.1">
    <property type="protein sequence ID" value="ENSEBUP00000008875.1"/>
    <property type="gene ID" value="ENSEBUG00000005746.1"/>
</dbReference>
<reference evidence="7" key="2">
    <citation type="submission" date="2025-09" db="UniProtKB">
        <authorList>
            <consortium name="Ensembl"/>
        </authorList>
    </citation>
    <scope>IDENTIFICATION</scope>
</reference>
<accession>A0A8C4Q293</accession>
<feature type="transmembrane region" description="Helical" evidence="5">
    <location>
        <begin position="409"/>
        <end position="427"/>
    </location>
</feature>
<keyword evidence="2 5" id="KW-0812">Transmembrane</keyword>
<dbReference type="AlphaFoldDB" id="A0A8C4Q293"/>
<evidence type="ECO:0000256" key="2">
    <source>
        <dbReference type="ARBA" id="ARBA00022692"/>
    </source>
</evidence>
<feature type="transmembrane region" description="Helical" evidence="5">
    <location>
        <begin position="119"/>
        <end position="135"/>
    </location>
</feature>
<dbReference type="PROSITE" id="PS01130">
    <property type="entry name" value="SLC26A"/>
    <property type="match status" value="1"/>
</dbReference>
<dbReference type="Proteomes" id="UP000694388">
    <property type="component" value="Unplaced"/>
</dbReference>
<dbReference type="InterPro" id="IPR002645">
    <property type="entry name" value="STAS_dom"/>
</dbReference>
<dbReference type="Gene3D" id="3.30.750.24">
    <property type="entry name" value="STAS domain"/>
    <property type="match status" value="1"/>
</dbReference>
<dbReference type="PANTHER" id="PTHR11814">
    <property type="entry name" value="SULFATE TRANSPORTER"/>
    <property type="match status" value="1"/>
</dbReference>
<organism evidence="7 8">
    <name type="scientific">Eptatretus burgeri</name>
    <name type="common">Inshore hagfish</name>
    <dbReference type="NCBI Taxonomy" id="7764"/>
    <lineage>
        <taxon>Eukaryota</taxon>
        <taxon>Metazoa</taxon>
        <taxon>Chordata</taxon>
        <taxon>Craniata</taxon>
        <taxon>Vertebrata</taxon>
        <taxon>Cyclostomata</taxon>
        <taxon>Myxini</taxon>
        <taxon>Myxiniformes</taxon>
        <taxon>Myxinidae</taxon>
        <taxon>Eptatretinae</taxon>
        <taxon>Eptatretus</taxon>
    </lineage>
</organism>
<evidence type="ECO:0000313" key="8">
    <source>
        <dbReference type="Proteomes" id="UP000694388"/>
    </source>
</evidence>
<dbReference type="NCBIfam" id="TIGR00815">
    <property type="entry name" value="sulP"/>
    <property type="match status" value="1"/>
</dbReference>
<evidence type="ECO:0000256" key="1">
    <source>
        <dbReference type="ARBA" id="ARBA00004141"/>
    </source>
</evidence>
<feature type="transmembrane region" description="Helical" evidence="5">
    <location>
        <begin position="217"/>
        <end position="240"/>
    </location>
</feature>
<dbReference type="InterPro" id="IPR011547">
    <property type="entry name" value="SLC26A/SulP_dom"/>
</dbReference>
<dbReference type="GO" id="GO:0016020">
    <property type="term" value="C:membrane"/>
    <property type="evidence" value="ECO:0007669"/>
    <property type="project" value="UniProtKB-SubCell"/>
</dbReference>
<dbReference type="Pfam" id="PF00916">
    <property type="entry name" value="Sulfate_transp"/>
    <property type="match status" value="1"/>
</dbReference>
<comment type="subcellular location">
    <subcellularLocation>
        <location evidence="1">Membrane</location>
        <topology evidence="1">Multi-pass membrane protein</topology>
    </subcellularLocation>
</comment>